<gene>
    <name evidence="3" type="ORF">IPJ27_13820</name>
</gene>
<reference evidence="3 4" key="1">
    <citation type="submission" date="2020-10" db="EMBL/GenBank/DDBJ databases">
        <title>Connecting structure to function with the recovery of over 1000 high-quality activated sludge metagenome-assembled genomes encoding full-length rRNA genes using long-read sequencing.</title>
        <authorList>
            <person name="Singleton C.M."/>
            <person name="Petriglieri F."/>
            <person name="Kristensen J.M."/>
            <person name="Kirkegaard R.H."/>
            <person name="Michaelsen T.Y."/>
            <person name="Andersen M.H."/>
            <person name="Karst S.M."/>
            <person name="Dueholm M.S."/>
            <person name="Nielsen P.H."/>
            <person name="Albertsen M."/>
        </authorList>
    </citation>
    <scope>NUCLEOTIDE SEQUENCE [LARGE SCALE GENOMIC DNA]</scope>
    <source>
        <strain evidence="3">EsbW_18-Q3-R4-48_BATAC.285</strain>
    </source>
</reference>
<dbReference type="InterPro" id="IPR005537">
    <property type="entry name" value="RAMP_III_fam"/>
</dbReference>
<feature type="domain" description="CRISPR type III-associated protein" evidence="2">
    <location>
        <begin position="267"/>
        <end position="445"/>
    </location>
</feature>
<comment type="caution">
    <text evidence="3">The sequence shown here is derived from an EMBL/GenBank/DDBJ whole genome shotgun (WGS) entry which is preliminary data.</text>
</comment>
<evidence type="ECO:0000259" key="2">
    <source>
        <dbReference type="Pfam" id="PF03787"/>
    </source>
</evidence>
<organism evidence="3 4">
    <name type="scientific">Candidatus Accumulibacter proximus</name>
    <dbReference type="NCBI Taxonomy" id="2954385"/>
    <lineage>
        <taxon>Bacteria</taxon>
        <taxon>Pseudomonadati</taxon>
        <taxon>Pseudomonadota</taxon>
        <taxon>Betaproteobacteria</taxon>
        <taxon>Candidatus Accumulibacter</taxon>
    </lineage>
</organism>
<evidence type="ECO:0000256" key="1">
    <source>
        <dbReference type="ARBA" id="ARBA00023118"/>
    </source>
</evidence>
<protein>
    <recommendedName>
        <fullName evidence="2">CRISPR type III-associated protein domain-containing protein</fullName>
    </recommendedName>
</protein>
<dbReference type="InterPro" id="IPR052216">
    <property type="entry name" value="CRISPR_Csm3_endoribonuclease"/>
</dbReference>
<dbReference type="PANTHER" id="PTHR35579">
    <property type="entry name" value="CRISPR SYSTEM CMS ENDORIBONUCLEASE CSM3"/>
    <property type="match status" value="1"/>
</dbReference>
<dbReference type="EMBL" id="JADJMH010000013">
    <property type="protein sequence ID" value="MBK7675740.1"/>
    <property type="molecule type" value="Genomic_DNA"/>
</dbReference>
<proteinExistence type="predicted"/>
<dbReference type="Proteomes" id="UP000697998">
    <property type="component" value="Unassembled WGS sequence"/>
</dbReference>
<dbReference type="CDD" id="cd09726">
    <property type="entry name" value="RAMP_I_III"/>
    <property type="match status" value="2"/>
</dbReference>
<dbReference type="GO" id="GO:0051607">
    <property type="term" value="P:defense response to virus"/>
    <property type="evidence" value="ECO:0007669"/>
    <property type="project" value="UniProtKB-KW"/>
</dbReference>
<evidence type="ECO:0000313" key="4">
    <source>
        <dbReference type="Proteomes" id="UP000697998"/>
    </source>
</evidence>
<sequence>MARTISHTLLLTGVLVAETPLHVGGADSGHESDLPLAVDGHGRFYLPGSSLAGAIRACERASDGNSIWGYAQGDQGAASYLLVDDAPALDAPLAELWHGIGIDRRHGGAARRAKFDRQVLPRGTRFDFRLIRELALDSGLEAAQAQMGRIVLALEVGEIAFGAGSTRGYGRLVLHSARASETRWNTRSGMLDWLNGESTDALAAWRAKAGKDAGRQSRAGGPLVDHLRITIEWRPRGPLMSKAARDGLAVDSLPFVSQTGTGLALTLPGSGIKGALRSHAERIVRTVLCDDLNAAAEQHFDQVAVDLVGELFGSARPGDAAVAGDKQPWGVRALLSVDTCYACEALDAGELAGFDQPRENWRDSQRLARADHVAIDRWTGGAAESLLYSGVEPRPQAWQPIRLRFRGGQGGQAGNTAALALLWLTLRDFCAGRIALGFGANRGYGDLAVSRLTIDWPEGDKQQVLPVKEGVIDETNIAEWVKKMKRAWQEWQEAREGTR</sequence>
<accession>A0A935UHP5</accession>
<evidence type="ECO:0000313" key="3">
    <source>
        <dbReference type="EMBL" id="MBK7675740.1"/>
    </source>
</evidence>
<keyword evidence="1" id="KW-0051">Antiviral defense</keyword>
<name>A0A935UHP5_9PROT</name>
<dbReference type="AlphaFoldDB" id="A0A935UHP5"/>
<dbReference type="Pfam" id="PF03787">
    <property type="entry name" value="RAMPs"/>
    <property type="match status" value="2"/>
</dbReference>
<dbReference type="PANTHER" id="PTHR35579:SF6">
    <property type="entry name" value="DUF324 DOMAIN-CONTAINING PROTEIN"/>
    <property type="match status" value="1"/>
</dbReference>
<feature type="domain" description="CRISPR type III-associated protein" evidence="2">
    <location>
        <begin position="15"/>
        <end position="172"/>
    </location>
</feature>